<dbReference type="SUPFAM" id="SSF53756">
    <property type="entry name" value="UDP-Glycosyltransferase/glycogen phosphorylase"/>
    <property type="match status" value="1"/>
</dbReference>
<name>A0A1T4Y2A9_9BACL</name>
<reference evidence="5" key="1">
    <citation type="submission" date="2017-02" db="EMBL/GenBank/DDBJ databases">
        <authorList>
            <person name="Varghese N."/>
            <person name="Submissions S."/>
        </authorList>
    </citation>
    <scope>NUCLEOTIDE SEQUENCE [LARGE SCALE GENOMIC DNA]</scope>
    <source>
        <strain evidence="5">DSM 23966</strain>
    </source>
</reference>
<feature type="domain" description="Glycosyltransferase subfamily 4-like N-terminal" evidence="3">
    <location>
        <begin position="23"/>
        <end position="165"/>
    </location>
</feature>
<accession>A0A1T4Y2A9</accession>
<dbReference type="InterPro" id="IPR028098">
    <property type="entry name" value="Glyco_trans_4-like_N"/>
</dbReference>
<evidence type="ECO:0000259" key="3">
    <source>
        <dbReference type="Pfam" id="PF13439"/>
    </source>
</evidence>
<sequence length="372" mass="41531">MTKVVIFSNMYPSTEHPTYGIFVKNQVELLKNSGLDVKVIAINEPGKGPIEKIAKYISWGTQSLTYLIRHKKKIGITHAHYAFPTGILSFIGKKLFNIPYIVTVHGGDLDKMAKKSDRIAKYTKKILEEAAKVIVVGEKLRNDVLQDYEISPQKVEVMSMGVDTNIFKPMGQEEVRLLLNVPLNERVMIYVGNVIEAKGVIELLDAHYQLKKNHDDLLLYIIGSQKDQRFVDTVKEKIENEEGLHPGSLDIEFREPVSQTELAKWMAAADVLVLPSYHEGFGLVALEALASGAKVVATNVGGLPYLLQDNAGILVEPHDADSLANGLEKALVDDITRAQQEVIQKVVQQHSYEVIVKRLNDIYEQNGKGSFK</sequence>
<evidence type="ECO:0000313" key="4">
    <source>
        <dbReference type="EMBL" id="SKA95425.1"/>
    </source>
</evidence>
<evidence type="ECO:0000256" key="1">
    <source>
        <dbReference type="ARBA" id="ARBA00022679"/>
    </source>
</evidence>
<feature type="domain" description="Glycosyl transferase family 1" evidence="2">
    <location>
        <begin position="180"/>
        <end position="339"/>
    </location>
</feature>
<dbReference type="PANTHER" id="PTHR46401:SF2">
    <property type="entry name" value="GLYCOSYLTRANSFERASE WBBK-RELATED"/>
    <property type="match status" value="1"/>
</dbReference>
<organism evidence="4 5">
    <name type="scientific">Sporosarcina newyorkensis</name>
    <dbReference type="NCBI Taxonomy" id="759851"/>
    <lineage>
        <taxon>Bacteria</taxon>
        <taxon>Bacillati</taxon>
        <taxon>Bacillota</taxon>
        <taxon>Bacilli</taxon>
        <taxon>Bacillales</taxon>
        <taxon>Caryophanaceae</taxon>
        <taxon>Sporosarcina</taxon>
    </lineage>
</organism>
<proteinExistence type="predicted"/>
<dbReference type="InterPro" id="IPR001296">
    <property type="entry name" value="Glyco_trans_1"/>
</dbReference>
<keyword evidence="1 4" id="KW-0808">Transferase</keyword>
<protein>
    <submittedName>
        <fullName evidence="4">Glycosyltransferase involved in cell wall bisynthesis</fullName>
    </submittedName>
</protein>
<dbReference type="GO" id="GO:0016757">
    <property type="term" value="F:glycosyltransferase activity"/>
    <property type="evidence" value="ECO:0007669"/>
    <property type="project" value="InterPro"/>
</dbReference>
<dbReference type="AlphaFoldDB" id="A0A1T4Y2A9"/>
<dbReference type="Proteomes" id="UP000190042">
    <property type="component" value="Unassembled WGS sequence"/>
</dbReference>
<dbReference type="PANTHER" id="PTHR46401">
    <property type="entry name" value="GLYCOSYLTRANSFERASE WBBK-RELATED"/>
    <property type="match status" value="1"/>
</dbReference>
<dbReference type="Pfam" id="PF13439">
    <property type="entry name" value="Glyco_transf_4"/>
    <property type="match status" value="1"/>
</dbReference>
<evidence type="ECO:0000259" key="2">
    <source>
        <dbReference type="Pfam" id="PF00534"/>
    </source>
</evidence>
<dbReference type="GO" id="GO:0009103">
    <property type="term" value="P:lipopolysaccharide biosynthetic process"/>
    <property type="evidence" value="ECO:0007669"/>
    <property type="project" value="TreeGrafter"/>
</dbReference>
<gene>
    <name evidence="4" type="ORF">SAMN04244570_1629</name>
</gene>
<dbReference type="Pfam" id="PF00534">
    <property type="entry name" value="Glycos_transf_1"/>
    <property type="match status" value="1"/>
</dbReference>
<evidence type="ECO:0000313" key="5">
    <source>
        <dbReference type="Proteomes" id="UP000190042"/>
    </source>
</evidence>
<dbReference type="EMBL" id="FUYJ01000002">
    <property type="protein sequence ID" value="SKA95425.1"/>
    <property type="molecule type" value="Genomic_DNA"/>
</dbReference>
<dbReference type="Gene3D" id="3.40.50.2000">
    <property type="entry name" value="Glycogen Phosphorylase B"/>
    <property type="match status" value="2"/>
</dbReference>
<dbReference type="RefSeq" id="WP_009765899.1">
    <property type="nucleotide sequence ID" value="NZ_FUYJ01000002.1"/>
</dbReference>
<keyword evidence="5" id="KW-1185">Reference proteome</keyword>